<dbReference type="Gramene" id="TraesCAD_scaffold_084055_01G000100.1">
    <property type="protein sequence ID" value="TraesCAD_scaffold_084055_01G000100.1"/>
    <property type="gene ID" value="TraesCAD_scaffold_084055_01G000100"/>
</dbReference>
<dbReference type="Gramene" id="TraesJUL1D03G00461050.1">
    <property type="protein sequence ID" value="TraesJUL1D03G00461050.1.CDS1"/>
    <property type="gene ID" value="TraesJUL1D03G00461050"/>
</dbReference>
<dbReference type="Gramene" id="TraesROB_scaffold_062350_01G000100.1">
    <property type="protein sequence ID" value="TraesROB_scaffold_062350_01G000100.1"/>
    <property type="gene ID" value="TraesROB_scaffold_062350_01G000100"/>
</dbReference>
<dbReference type="Gramene" id="TraesCS1D02G132500.1">
    <property type="protein sequence ID" value="TraesCS1D02G132500.1.cds1"/>
    <property type="gene ID" value="TraesCS1D02G132500"/>
</dbReference>
<dbReference type="Proteomes" id="UP000019116">
    <property type="component" value="Chromosome 1D"/>
</dbReference>
<proteinExistence type="predicted"/>
<sequence length="121" mass="13447">MQIHSFVADIITIAALAMRDGLVFANALGCNRVEAESDSLQVINFCNGQTTWWDIAAPIFGECLDTSNSIGKVIFKHCYRSCNQAAHVLAHFCYCNKTSFSWLDEPPDIVVSRIIDDVSLF</sequence>
<dbReference type="Gramene" id="TraesJAG1D03G00457390.1">
    <property type="protein sequence ID" value="TraesJAG1D03G00457390.1.CDS1"/>
    <property type="gene ID" value="TraesJAG1D03G00457390"/>
</dbReference>
<dbReference type="Gramene" id="TraesSTA1D03G00457080.1">
    <property type="protein sequence ID" value="TraesSTA1D03G00457080.1.CDS1"/>
    <property type="gene ID" value="TraesSTA1D03G00457080"/>
</dbReference>
<keyword evidence="3" id="KW-1185">Reference proteome</keyword>
<dbReference type="CDD" id="cd06222">
    <property type="entry name" value="RNase_H_like"/>
    <property type="match status" value="1"/>
</dbReference>
<dbReference type="InterPro" id="IPR053151">
    <property type="entry name" value="RNase_H-like"/>
</dbReference>
<dbReference type="Pfam" id="PF13456">
    <property type="entry name" value="RVT_3"/>
    <property type="match status" value="1"/>
</dbReference>
<dbReference type="InterPro" id="IPR036397">
    <property type="entry name" value="RNaseH_sf"/>
</dbReference>
<dbReference type="GO" id="GO:0003676">
    <property type="term" value="F:nucleic acid binding"/>
    <property type="evidence" value="ECO:0007669"/>
    <property type="project" value="InterPro"/>
</dbReference>
<organism evidence="2">
    <name type="scientific">Triticum aestivum</name>
    <name type="common">Wheat</name>
    <dbReference type="NCBI Taxonomy" id="4565"/>
    <lineage>
        <taxon>Eukaryota</taxon>
        <taxon>Viridiplantae</taxon>
        <taxon>Streptophyta</taxon>
        <taxon>Embryophyta</taxon>
        <taxon>Tracheophyta</taxon>
        <taxon>Spermatophyta</taxon>
        <taxon>Magnoliopsida</taxon>
        <taxon>Liliopsida</taxon>
        <taxon>Poales</taxon>
        <taxon>Poaceae</taxon>
        <taxon>BOP clade</taxon>
        <taxon>Pooideae</taxon>
        <taxon>Triticodae</taxon>
        <taxon>Triticeae</taxon>
        <taxon>Triticinae</taxon>
        <taxon>Triticum</taxon>
    </lineage>
</organism>
<dbReference type="Gramene" id="TraesARI1D03G00463620.1">
    <property type="protein sequence ID" value="TraesARI1D03G00463620.1.CDS1"/>
    <property type="gene ID" value="TraesARI1D03G00463620"/>
</dbReference>
<dbReference type="Gramene" id="TraesMAC1D03G00457500.1">
    <property type="protein sequence ID" value="TraesMAC1D03G00457500.1.CDS1"/>
    <property type="gene ID" value="TraesMAC1D03G00457500"/>
</dbReference>
<protein>
    <recommendedName>
        <fullName evidence="1">RNase H type-1 domain-containing protein</fullName>
    </recommendedName>
</protein>
<dbReference type="EnsemblPlants" id="TraesCS1D02G132500.1">
    <property type="protein sequence ID" value="TraesCS1D02G132500.1.cds1"/>
    <property type="gene ID" value="TraesCS1D02G132500"/>
</dbReference>
<dbReference type="Gramene" id="TraesLDM1D03G00459950.1">
    <property type="protein sequence ID" value="TraesLDM1D03G00459950.1.CDS1"/>
    <property type="gene ID" value="TraesLDM1D03G00459950"/>
</dbReference>
<dbReference type="Gramene" id="TraesLAC1D03G00461470.1">
    <property type="protein sequence ID" value="TraesLAC1D03G00461470.1.CDS1"/>
    <property type="gene ID" value="TraesLAC1D03G00461470"/>
</dbReference>
<dbReference type="Gramene" id="TraesSYM1D03G00464530.1">
    <property type="protein sequence ID" value="TraesSYM1D03G00464530.1.CDS1"/>
    <property type="gene ID" value="TraesSYM1D03G00464530"/>
</dbReference>
<accession>A0A3B5ZRX0</accession>
<reference evidence="2" key="1">
    <citation type="submission" date="2018-08" db="EMBL/GenBank/DDBJ databases">
        <authorList>
            <person name="Rossello M."/>
        </authorList>
    </citation>
    <scope>NUCLEOTIDE SEQUENCE [LARGE SCALE GENOMIC DNA]</scope>
    <source>
        <strain evidence="2">cv. Chinese Spring</strain>
    </source>
</reference>
<reference evidence="2" key="2">
    <citation type="submission" date="2018-10" db="UniProtKB">
        <authorList>
            <consortium name="EnsemblPlants"/>
        </authorList>
    </citation>
    <scope>IDENTIFICATION</scope>
</reference>
<dbReference type="PANTHER" id="PTHR47723:SF18">
    <property type="entry name" value="RNASE H TYPE-1 DOMAIN-CONTAINING PROTEIN"/>
    <property type="match status" value="1"/>
</dbReference>
<dbReference type="Gene3D" id="3.30.420.10">
    <property type="entry name" value="Ribonuclease H-like superfamily/Ribonuclease H"/>
    <property type="match status" value="1"/>
</dbReference>
<dbReference type="STRING" id="4565.A0A3B5ZRX0"/>
<dbReference type="PANTHER" id="PTHR47723">
    <property type="entry name" value="OS05G0353850 PROTEIN"/>
    <property type="match status" value="1"/>
</dbReference>
<dbReference type="Gramene" id="TraesCS1D03G0321600.1">
    <property type="protein sequence ID" value="TraesCS1D03G0321600.1.CDS1"/>
    <property type="gene ID" value="TraesCS1D03G0321600"/>
</dbReference>
<dbReference type="AlphaFoldDB" id="A0A3B5ZRX0"/>
<name>A0A3B5ZRX0_WHEAT</name>
<dbReference type="SMR" id="A0A3B5ZRX0"/>
<dbReference type="InterPro" id="IPR044730">
    <property type="entry name" value="RNase_H-like_dom_plant"/>
</dbReference>
<evidence type="ECO:0000259" key="1">
    <source>
        <dbReference type="Pfam" id="PF13456"/>
    </source>
</evidence>
<evidence type="ECO:0000313" key="2">
    <source>
        <dbReference type="EnsemblPlants" id="TraesCS1D02G132500.1.cds1"/>
    </source>
</evidence>
<dbReference type="InterPro" id="IPR002156">
    <property type="entry name" value="RNaseH_domain"/>
</dbReference>
<feature type="domain" description="RNase H type-1" evidence="1">
    <location>
        <begin position="15"/>
        <end position="93"/>
    </location>
</feature>
<dbReference type="Gramene" id="TraesWEE_scaffold_079564_01G000100.1">
    <property type="protein sequence ID" value="TraesWEE_scaffold_079564_01G000100.1"/>
    <property type="gene ID" value="TraesWEE_scaffold_079564_01G000100"/>
</dbReference>
<dbReference type="Gramene" id="TraesCLE_scaffold_053170_01G000100.1">
    <property type="protein sequence ID" value="TraesCLE_scaffold_053170_01G000100.1"/>
    <property type="gene ID" value="TraesCLE_scaffold_053170_01G000100"/>
</dbReference>
<dbReference type="Gramene" id="TraesNOR1D03G00465180.1">
    <property type="protein sequence ID" value="TraesNOR1D03G00465180.1.CDS1"/>
    <property type="gene ID" value="TraesNOR1D03G00465180"/>
</dbReference>
<dbReference type="GO" id="GO:0004523">
    <property type="term" value="F:RNA-DNA hybrid ribonuclease activity"/>
    <property type="evidence" value="ECO:0007669"/>
    <property type="project" value="InterPro"/>
</dbReference>
<evidence type="ECO:0000313" key="3">
    <source>
        <dbReference type="Proteomes" id="UP000019116"/>
    </source>
</evidence>